<dbReference type="RefSeq" id="XP_066637709.1">
    <property type="nucleotide sequence ID" value="XM_066772430.1"/>
</dbReference>
<evidence type="ECO:0000313" key="7">
    <source>
        <dbReference type="Proteomes" id="UP001430584"/>
    </source>
</evidence>
<dbReference type="InterPro" id="IPR008949">
    <property type="entry name" value="Isoprenoid_synthase_dom_sf"/>
</dbReference>
<feature type="region of interest" description="Disordered" evidence="5">
    <location>
        <begin position="138"/>
        <end position="160"/>
    </location>
</feature>
<dbReference type="Pfam" id="PF19086">
    <property type="entry name" value="Terpene_syn_C_2"/>
    <property type="match status" value="1"/>
</dbReference>
<feature type="compositionally biased region" description="Acidic residues" evidence="5">
    <location>
        <begin position="138"/>
        <end position="147"/>
    </location>
</feature>
<accession>A0ABR3CVP2</accession>
<protein>
    <recommendedName>
        <fullName evidence="4">Terpene synthase</fullName>
        <ecNumber evidence="4">4.2.3.-</ecNumber>
    </recommendedName>
</protein>
<organism evidence="6 7">
    <name type="scientific">Diplodia seriata</name>
    <dbReference type="NCBI Taxonomy" id="420778"/>
    <lineage>
        <taxon>Eukaryota</taxon>
        <taxon>Fungi</taxon>
        <taxon>Dikarya</taxon>
        <taxon>Ascomycota</taxon>
        <taxon>Pezizomycotina</taxon>
        <taxon>Dothideomycetes</taxon>
        <taxon>Dothideomycetes incertae sedis</taxon>
        <taxon>Botryosphaeriales</taxon>
        <taxon>Botryosphaeriaceae</taxon>
        <taxon>Diplodia</taxon>
    </lineage>
</organism>
<reference evidence="6 7" key="1">
    <citation type="submission" date="2024-02" db="EMBL/GenBank/DDBJ databases">
        <title>De novo assembly and annotation of 12 fungi associated with fruit tree decline syndrome in Ontario, Canada.</title>
        <authorList>
            <person name="Sulman M."/>
            <person name="Ellouze W."/>
            <person name="Ilyukhin E."/>
        </authorList>
    </citation>
    <scope>NUCLEOTIDE SEQUENCE [LARGE SCALE GENOMIC DNA]</scope>
    <source>
        <strain evidence="6 7">FDS-637</strain>
    </source>
</reference>
<evidence type="ECO:0000256" key="2">
    <source>
        <dbReference type="ARBA" id="ARBA00006333"/>
    </source>
</evidence>
<dbReference type="Proteomes" id="UP001430584">
    <property type="component" value="Unassembled WGS sequence"/>
</dbReference>
<comment type="caution">
    <text evidence="6">The sequence shown here is derived from an EMBL/GenBank/DDBJ whole genome shotgun (WGS) entry which is preliminary data.</text>
</comment>
<feature type="region of interest" description="Disordered" evidence="5">
    <location>
        <begin position="307"/>
        <end position="330"/>
    </location>
</feature>
<evidence type="ECO:0000313" key="6">
    <source>
        <dbReference type="EMBL" id="KAL0264969.1"/>
    </source>
</evidence>
<dbReference type="PANTHER" id="PTHR35201">
    <property type="entry name" value="TERPENE SYNTHASE"/>
    <property type="match status" value="1"/>
</dbReference>
<proteinExistence type="inferred from homology"/>
<sequence>MPGLLSTRQELLSEVRGQTLVLPDLWQYCSHWPQAVNPGLDRLRQDVNDWLDSAIPSEKLRKAFKIADIGLLGACVYPFASYDRLRIAALLNIWIFIVDDELDMESGTMVDDLETSNRYRAELVDFVRRCLGLADADDANEDDDDVDEQRQQPKSGVNDTGYSHIIQSFAMLGREIQAAYNLEQRHRLLDNVIFYLGMTREEQCSRLAGGIPSPEEYWKFRDGASAVEVCLAMVEYLADASGLPKQVFDDPDMKKLWTLTNTNVSLSVVQQHPARHRRELGESELTSCCPSVNDVFSAKKELVRNQSSRSTTKRIASMGKASLTQKTSRTQAGESIANAIPIWYAAAPSGSDRMQAATDRAVAMFVRTVGEVDDLARKLMLRYGNGRLLDDHLTKELQWFIDGCRTWCTGNYYWRYVRALLIDPF</sequence>
<comment type="cofactor">
    <cofactor evidence="1 4">
        <name>Mg(2+)</name>
        <dbReference type="ChEBI" id="CHEBI:18420"/>
    </cofactor>
</comment>
<evidence type="ECO:0000256" key="1">
    <source>
        <dbReference type="ARBA" id="ARBA00001946"/>
    </source>
</evidence>
<evidence type="ECO:0000256" key="4">
    <source>
        <dbReference type="RuleBase" id="RU366034"/>
    </source>
</evidence>
<keyword evidence="4" id="KW-0479">Metal-binding</keyword>
<dbReference type="GeneID" id="92005009"/>
<evidence type="ECO:0000256" key="5">
    <source>
        <dbReference type="SAM" id="MobiDB-lite"/>
    </source>
</evidence>
<comment type="similarity">
    <text evidence="2 4">Belongs to the terpene synthase family.</text>
</comment>
<dbReference type="SUPFAM" id="SSF48576">
    <property type="entry name" value="Terpenoid synthases"/>
    <property type="match status" value="1"/>
</dbReference>
<dbReference type="InterPro" id="IPR034686">
    <property type="entry name" value="Terpene_cyclase-like_2"/>
</dbReference>
<name>A0ABR3CVP2_9PEZI</name>
<gene>
    <name evidence="6" type="ORF">SLS55_000924</name>
</gene>
<evidence type="ECO:0000256" key="3">
    <source>
        <dbReference type="ARBA" id="ARBA00022842"/>
    </source>
</evidence>
<dbReference type="EMBL" id="JAJVCZ030000001">
    <property type="protein sequence ID" value="KAL0264969.1"/>
    <property type="molecule type" value="Genomic_DNA"/>
</dbReference>
<dbReference type="Gene3D" id="1.10.600.10">
    <property type="entry name" value="Farnesyl Diphosphate Synthase"/>
    <property type="match status" value="1"/>
</dbReference>
<dbReference type="PANTHER" id="PTHR35201:SF4">
    <property type="entry name" value="BETA-PINACENE SYNTHASE-RELATED"/>
    <property type="match status" value="1"/>
</dbReference>
<keyword evidence="4" id="KW-0456">Lyase</keyword>
<keyword evidence="7" id="KW-1185">Reference proteome</keyword>
<dbReference type="EC" id="4.2.3.-" evidence="4"/>
<keyword evidence="3 4" id="KW-0460">Magnesium</keyword>